<reference evidence="2 3" key="1">
    <citation type="submission" date="2024-01" db="EMBL/GenBank/DDBJ databases">
        <title>A telomere-to-telomere, gap-free genome of sweet tea (Lithocarpus litseifolius).</title>
        <authorList>
            <person name="Zhou J."/>
        </authorList>
    </citation>
    <scope>NUCLEOTIDE SEQUENCE [LARGE SCALE GENOMIC DNA]</scope>
    <source>
        <strain evidence="2">Zhou-2022a</strain>
        <tissue evidence="2">Leaf</tissue>
    </source>
</reference>
<protein>
    <submittedName>
        <fullName evidence="2">Uncharacterized protein</fullName>
    </submittedName>
</protein>
<keyword evidence="3" id="KW-1185">Reference proteome</keyword>
<organism evidence="2 3">
    <name type="scientific">Lithocarpus litseifolius</name>
    <dbReference type="NCBI Taxonomy" id="425828"/>
    <lineage>
        <taxon>Eukaryota</taxon>
        <taxon>Viridiplantae</taxon>
        <taxon>Streptophyta</taxon>
        <taxon>Embryophyta</taxon>
        <taxon>Tracheophyta</taxon>
        <taxon>Spermatophyta</taxon>
        <taxon>Magnoliopsida</taxon>
        <taxon>eudicotyledons</taxon>
        <taxon>Gunneridae</taxon>
        <taxon>Pentapetalae</taxon>
        <taxon>rosids</taxon>
        <taxon>fabids</taxon>
        <taxon>Fagales</taxon>
        <taxon>Fagaceae</taxon>
        <taxon>Lithocarpus</taxon>
    </lineage>
</organism>
<dbReference type="AlphaFoldDB" id="A0AAW2CJB9"/>
<comment type="caution">
    <text evidence="2">The sequence shown here is derived from an EMBL/GenBank/DDBJ whole genome shotgun (WGS) entry which is preliminary data.</text>
</comment>
<dbReference type="Proteomes" id="UP001459277">
    <property type="component" value="Unassembled WGS sequence"/>
</dbReference>
<feature type="chain" id="PRO_5043407976" evidence="1">
    <location>
        <begin position="29"/>
        <end position="366"/>
    </location>
</feature>
<feature type="signal peptide" evidence="1">
    <location>
        <begin position="1"/>
        <end position="28"/>
    </location>
</feature>
<gene>
    <name evidence="2" type="ORF">SO802_022328</name>
</gene>
<evidence type="ECO:0000313" key="3">
    <source>
        <dbReference type="Proteomes" id="UP001459277"/>
    </source>
</evidence>
<dbReference type="EMBL" id="JAZDWU010000007">
    <property type="protein sequence ID" value="KAK9997642.1"/>
    <property type="molecule type" value="Genomic_DNA"/>
</dbReference>
<sequence>MSSWQLSEPAFCPFMITYILILFLSVSEEEVDDSEDEVEDSEDPHYKGTVVTFHCLRTEILEQELLLPISNAGGAPFLLKVRWKYPGMVVKVGCFVSYCSLCKGYGISKSGPLVQNGWPTSSSPSFGKDHNLEEGTRSSLQEMSFHKIEGEVVRSLVISKGMSPKRTPGDMGVVSNTFKSFWPNHEAWKKIPYWKITNLMTTDAKVLQEVLPFCGKLDGSILEWLLKPDVLFFTGRFARDMESAWVVIDRRLFTVQESQWREFKIDYNENVSSKFTAKNLRLTLSMKKHNWDVSTTPSWVVRLDDDEDEEDPEFYGAPAFESRLAPEGYKETTRHIQEEYKRISGSMFWKALSILLLRIKTDAYKS</sequence>
<evidence type="ECO:0000313" key="2">
    <source>
        <dbReference type="EMBL" id="KAK9997642.1"/>
    </source>
</evidence>
<evidence type="ECO:0000256" key="1">
    <source>
        <dbReference type="SAM" id="SignalP"/>
    </source>
</evidence>
<accession>A0AAW2CJB9</accession>
<proteinExistence type="predicted"/>
<name>A0AAW2CJB9_9ROSI</name>
<keyword evidence="1" id="KW-0732">Signal</keyword>